<keyword evidence="4" id="KW-0645">Protease</keyword>
<gene>
    <name evidence="4" type="ORF">L227DRAFT_569281</name>
</gene>
<dbReference type="NCBIfam" id="TIGR01250">
    <property type="entry name" value="pro_imino_pep_2"/>
    <property type="match status" value="1"/>
</dbReference>
<dbReference type="AlphaFoldDB" id="A0A5C2SUW4"/>
<feature type="domain" description="AB hydrolase-1" evidence="3">
    <location>
        <begin position="36"/>
        <end position="292"/>
    </location>
</feature>
<comment type="similarity">
    <text evidence="1">Belongs to the peptidase S33 family.</text>
</comment>
<dbReference type="Pfam" id="PF00561">
    <property type="entry name" value="Abhydrolase_1"/>
    <property type="match status" value="1"/>
</dbReference>
<dbReference type="InterPro" id="IPR050228">
    <property type="entry name" value="Carboxylesterase_BioH"/>
</dbReference>
<dbReference type="STRING" id="1328759.A0A5C2SUW4"/>
<dbReference type="PIRSF" id="PIRSF005539">
    <property type="entry name" value="Pept_S33_TRI_F1"/>
    <property type="match status" value="1"/>
</dbReference>
<keyword evidence="4" id="KW-0031">Aminopeptidase</keyword>
<proteinExistence type="inferred from homology"/>
<evidence type="ECO:0000256" key="2">
    <source>
        <dbReference type="ARBA" id="ARBA00022801"/>
    </source>
</evidence>
<evidence type="ECO:0000313" key="5">
    <source>
        <dbReference type="Proteomes" id="UP000313359"/>
    </source>
</evidence>
<dbReference type="GO" id="GO:0004177">
    <property type="term" value="F:aminopeptidase activity"/>
    <property type="evidence" value="ECO:0007669"/>
    <property type="project" value="UniProtKB-KW"/>
</dbReference>
<dbReference type="Gene3D" id="3.40.50.1820">
    <property type="entry name" value="alpha/beta hydrolase"/>
    <property type="match status" value="1"/>
</dbReference>
<dbReference type="GO" id="GO:0006508">
    <property type="term" value="P:proteolysis"/>
    <property type="evidence" value="ECO:0007669"/>
    <property type="project" value="InterPro"/>
</dbReference>
<dbReference type="PRINTS" id="PR00793">
    <property type="entry name" value="PROAMNOPTASE"/>
</dbReference>
<organism evidence="4 5">
    <name type="scientific">Lentinus tigrinus ALCF2SS1-6</name>
    <dbReference type="NCBI Taxonomy" id="1328759"/>
    <lineage>
        <taxon>Eukaryota</taxon>
        <taxon>Fungi</taxon>
        <taxon>Dikarya</taxon>
        <taxon>Basidiomycota</taxon>
        <taxon>Agaricomycotina</taxon>
        <taxon>Agaricomycetes</taxon>
        <taxon>Polyporales</taxon>
        <taxon>Polyporaceae</taxon>
        <taxon>Lentinus</taxon>
    </lineage>
</organism>
<evidence type="ECO:0000313" key="4">
    <source>
        <dbReference type="EMBL" id="RPD67091.1"/>
    </source>
</evidence>
<dbReference type="EMBL" id="ML122250">
    <property type="protein sequence ID" value="RPD67091.1"/>
    <property type="molecule type" value="Genomic_DNA"/>
</dbReference>
<dbReference type="Proteomes" id="UP000313359">
    <property type="component" value="Unassembled WGS sequence"/>
</dbReference>
<dbReference type="PANTHER" id="PTHR43194">
    <property type="entry name" value="HYDROLASE ALPHA/BETA FOLD FAMILY"/>
    <property type="match status" value="1"/>
</dbReference>
<reference evidence="4" key="1">
    <citation type="journal article" date="2018" name="Genome Biol. Evol.">
        <title>Genomics and development of Lentinus tigrinus, a white-rot wood-decaying mushroom with dimorphic fruiting bodies.</title>
        <authorList>
            <person name="Wu B."/>
            <person name="Xu Z."/>
            <person name="Knudson A."/>
            <person name="Carlson A."/>
            <person name="Chen N."/>
            <person name="Kovaka S."/>
            <person name="LaButti K."/>
            <person name="Lipzen A."/>
            <person name="Pennachio C."/>
            <person name="Riley R."/>
            <person name="Schakwitz W."/>
            <person name="Umezawa K."/>
            <person name="Ohm R.A."/>
            <person name="Grigoriev I.V."/>
            <person name="Nagy L.G."/>
            <person name="Gibbons J."/>
            <person name="Hibbett D."/>
        </authorList>
    </citation>
    <scope>NUCLEOTIDE SEQUENCE [LARGE SCALE GENOMIC DNA]</scope>
    <source>
        <strain evidence="4">ALCF2SS1-6</strain>
    </source>
</reference>
<dbReference type="PANTHER" id="PTHR43194:SF2">
    <property type="entry name" value="PEROXISOMAL MEMBRANE PROTEIN LPX1"/>
    <property type="match status" value="1"/>
</dbReference>
<keyword evidence="2" id="KW-0378">Hydrolase</keyword>
<dbReference type="InterPro" id="IPR000073">
    <property type="entry name" value="AB_hydrolase_1"/>
</dbReference>
<name>A0A5C2SUW4_9APHY</name>
<dbReference type="InterPro" id="IPR029058">
    <property type="entry name" value="AB_hydrolase_fold"/>
</dbReference>
<dbReference type="SUPFAM" id="SSF53474">
    <property type="entry name" value="alpha/beta-Hydrolases"/>
    <property type="match status" value="1"/>
</dbReference>
<dbReference type="InterPro" id="IPR002410">
    <property type="entry name" value="Peptidase_S33"/>
</dbReference>
<protein>
    <submittedName>
        <fullName evidence="4">Prolyl aminopeptidase-2</fullName>
    </submittedName>
</protein>
<keyword evidence="5" id="KW-1185">Reference proteome</keyword>
<dbReference type="InterPro" id="IPR005945">
    <property type="entry name" value="Pro_imino_pep"/>
</dbReference>
<dbReference type="OrthoDB" id="190201at2759"/>
<evidence type="ECO:0000259" key="3">
    <source>
        <dbReference type="Pfam" id="PF00561"/>
    </source>
</evidence>
<accession>A0A5C2SUW4</accession>
<sequence>MVNPTVTGTVDFDARAGKPCQTWYQVYGDLKSGETPVVAIHGGPGSTHHYILSMADLFTIHGIPVVLYDQLGNGNSTHLPEKSGDAGSFWTEQLFLDELDNLLRHLGIQDNYSLLGQSWGGMLASRHASRRPKGLQKLIISDSPANMHMFEKGAHDDLIPKLPPDVRDALIKHEEAGTTESKEYQDAMSVFYKRHLCRLDPWPAEVLQSFEWMEKDHTVYYTMNGPSEFFITGSLKDWSMIDDAPKIEVPTLLLSGAYDEIPERAIMPFFKGIPKVKWFTFAESSHMPHWEEREKYMRIAADFLTS</sequence>
<evidence type="ECO:0000256" key="1">
    <source>
        <dbReference type="ARBA" id="ARBA00010088"/>
    </source>
</evidence>